<keyword evidence="8 10" id="KW-0511">Multifunctional enzyme</keyword>
<dbReference type="NCBIfam" id="TIGR00747">
    <property type="entry name" value="fabH"/>
    <property type="match status" value="1"/>
</dbReference>
<evidence type="ECO:0000313" key="13">
    <source>
        <dbReference type="EMBL" id="SCM74640.1"/>
    </source>
</evidence>
<name>A0A212LAX1_9BACT</name>
<dbReference type="InterPro" id="IPR004655">
    <property type="entry name" value="FabH"/>
</dbReference>
<evidence type="ECO:0000259" key="12">
    <source>
        <dbReference type="Pfam" id="PF08545"/>
    </source>
</evidence>
<evidence type="ECO:0000256" key="1">
    <source>
        <dbReference type="ARBA" id="ARBA00008642"/>
    </source>
</evidence>
<feature type="domain" description="Beta-ketoacyl-[acyl-carrier-protein] synthase III C-terminal" evidence="11">
    <location>
        <begin position="239"/>
        <end position="327"/>
    </location>
</feature>
<evidence type="ECO:0000256" key="4">
    <source>
        <dbReference type="ARBA" id="ARBA00022679"/>
    </source>
</evidence>
<dbReference type="Pfam" id="PF08541">
    <property type="entry name" value="ACP_syn_III_C"/>
    <property type="match status" value="1"/>
</dbReference>
<dbReference type="GO" id="GO:0005737">
    <property type="term" value="C:cytoplasm"/>
    <property type="evidence" value="ECO:0007669"/>
    <property type="project" value="UniProtKB-SubCell"/>
</dbReference>
<dbReference type="GO" id="GO:0033818">
    <property type="term" value="F:beta-ketoacyl-acyl-carrier-protein synthase III activity"/>
    <property type="evidence" value="ECO:0007669"/>
    <property type="project" value="UniProtKB-UniRule"/>
</dbReference>
<sequence>MNPLCHLLALSAYVPDAVLTNEDLAKVVDTNEEWIVTRTGIKQRHRLADDENTSDLGLKAARKALADAGMEASELTHVIAATCTPDVLSPSVACIMAGQLGTGPVMAFDFGAACSGFIYGLSICRALLAQQPEAKILFVCTEALTRRVNWADRSTCVLFGDAATACIVASSPGNVVAGLEDVICQSDGTQRDLIVVGGGTSSRYAKGDPVSDDFFITMQGRETYKHAVRNMVHICEDVLTRNGLTAKDVNLLVPHQANMRIIEAVGSRLDMTGDRVFVNVDKYGNTSSASIPLAITEARAAGRIKAGDRMLVTAFGAGLTWGAALLRF</sequence>
<dbReference type="PANTHER" id="PTHR34069:SF2">
    <property type="entry name" value="BETA-KETOACYL-[ACYL-CARRIER-PROTEIN] SYNTHASE III"/>
    <property type="match status" value="1"/>
</dbReference>
<organism evidence="13">
    <name type="scientific">uncultured Desulfovibrio sp</name>
    <dbReference type="NCBI Taxonomy" id="167968"/>
    <lineage>
        <taxon>Bacteria</taxon>
        <taxon>Pseudomonadati</taxon>
        <taxon>Thermodesulfobacteriota</taxon>
        <taxon>Desulfovibrionia</taxon>
        <taxon>Desulfovibrionales</taxon>
        <taxon>Desulfovibrionaceae</taxon>
        <taxon>Desulfovibrio</taxon>
        <taxon>environmental samples</taxon>
    </lineage>
</organism>
<comment type="catalytic activity">
    <reaction evidence="10">
        <text>malonyl-[ACP] + acetyl-CoA + H(+) = 3-oxobutanoyl-[ACP] + CO2 + CoA</text>
        <dbReference type="Rhea" id="RHEA:12080"/>
        <dbReference type="Rhea" id="RHEA-COMP:9623"/>
        <dbReference type="Rhea" id="RHEA-COMP:9625"/>
        <dbReference type="ChEBI" id="CHEBI:15378"/>
        <dbReference type="ChEBI" id="CHEBI:16526"/>
        <dbReference type="ChEBI" id="CHEBI:57287"/>
        <dbReference type="ChEBI" id="CHEBI:57288"/>
        <dbReference type="ChEBI" id="CHEBI:78449"/>
        <dbReference type="ChEBI" id="CHEBI:78450"/>
        <dbReference type="EC" id="2.3.1.180"/>
    </reaction>
</comment>
<reference evidence="13" key="1">
    <citation type="submission" date="2016-08" db="EMBL/GenBank/DDBJ databases">
        <authorList>
            <person name="Seilhamer J.J."/>
        </authorList>
    </citation>
    <scope>NUCLEOTIDE SEQUENCE</scope>
    <source>
        <strain evidence="13">86-1</strain>
    </source>
</reference>
<accession>A0A212LAX1</accession>
<feature type="region of interest" description="ACP-binding" evidence="10">
    <location>
        <begin position="256"/>
        <end position="260"/>
    </location>
</feature>
<dbReference type="Gene3D" id="3.40.47.10">
    <property type="match status" value="1"/>
</dbReference>
<dbReference type="Pfam" id="PF08545">
    <property type="entry name" value="ACP_syn_III"/>
    <property type="match status" value="1"/>
</dbReference>
<feature type="active site" evidence="10">
    <location>
        <position position="285"/>
    </location>
</feature>
<evidence type="ECO:0000256" key="3">
    <source>
        <dbReference type="ARBA" id="ARBA00022516"/>
    </source>
</evidence>
<comment type="function">
    <text evidence="10">Catalyzes the condensation reaction of fatty acid synthesis by the addition to an acyl acceptor of two carbons from malonyl-ACP. Catalyzes the first condensation reaction which initiates fatty acid synthesis and may therefore play a role in governing the total rate of fatty acid production. Possesses both acetoacetyl-ACP synthase and acetyl transacylase activities. Its substrate specificity determines the biosynthesis of branched-chain and/or straight-chain of fatty acids.</text>
</comment>
<dbReference type="InterPro" id="IPR013751">
    <property type="entry name" value="ACP_syn_III_N"/>
</dbReference>
<keyword evidence="6 10" id="KW-0443">Lipid metabolism</keyword>
<dbReference type="GO" id="GO:0004315">
    <property type="term" value="F:3-oxoacyl-[acyl-carrier-protein] synthase activity"/>
    <property type="evidence" value="ECO:0007669"/>
    <property type="project" value="InterPro"/>
</dbReference>
<evidence type="ECO:0000256" key="6">
    <source>
        <dbReference type="ARBA" id="ARBA00023098"/>
    </source>
</evidence>
<evidence type="ECO:0000256" key="9">
    <source>
        <dbReference type="ARBA" id="ARBA00023315"/>
    </source>
</evidence>
<keyword evidence="2 10" id="KW-0963">Cytoplasm</keyword>
<evidence type="ECO:0000256" key="8">
    <source>
        <dbReference type="ARBA" id="ARBA00023268"/>
    </source>
</evidence>
<feature type="domain" description="Beta-ketoacyl-[acyl-carrier-protein] synthase III N-terminal" evidence="12">
    <location>
        <begin position="108"/>
        <end position="188"/>
    </location>
</feature>
<keyword evidence="3 10" id="KW-0444">Lipid biosynthesis</keyword>
<feature type="active site" evidence="10">
    <location>
        <position position="114"/>
    </location>
</feature>
<evidence type="ECO:0000256" key="10">
    <source>
        <dbReference type="HAMAP-Rule" id="MF_01815"/>
    </source>
</evidence>
<dbReference type="UniPathway" id="UPA00094"/>
<dbReference type="EC" id="2.3.1.180" evidence="10"/>
<comment type="pathway">
    <text evidence="10">Lipid metabolism; fatty acid biosynthesis.</text>
</comment>
<dbReference type="EMBL" id="FMJC01000002">
    <property type="protein sequence ID" value="SCM74640.1"/>
    <property type="molecule type" value="Genomic_DNA"/>
</dbReference>
<dbReference type="GO" id="GO:0006633">
    <property type="term" value="P:fatty acid biosynthetic process"/>
    <property type="evidence" value="ECO:0007669"/>
    <property type="project" value="UniProtKB-UniRule"/>
</dbReference>
<dbReference type="CDD" id="cd00830">
    <property type="entry name" value="KAS_III"/>
    <property type="match status" value="1"/>
</dbReference>
<gene>
    <name evidence="10 13" type="primary">fabH</name>
    <name evidence="13" type="ORF">KL86DES1_22063</name>
</gene>
<proteinExistence type="inferred from homology"/>
<comment type="domain">
    <text evidence="10">The last Arg residue of the ACP-binding site is essential for the weak association between ACP/AcpP and FabH.</text>
</comment>
<dbReference type="GO" id="GO:0044550">
    <property type="term" value="P:secondary metabolite biosynthetic process"/>
    <property type="evidence" value="ECO:0007669"/>
    <property type="project" value="TreeGrafter"/>
</dbReference>
<keyword evidence="9 10" id="KW-0012">Acyltransferase</keyword>
<dbReference type="SUPFAM" id="SSF53901">
    <property type="entry name" value="Thiolase-like"/>
    <property type="match status" value="1"/>
</dbReference>
<protein>
    <recommendedName>
        <fullName evidence="10">Beta-ketoacyl-[acyl-carrier-protein] synthase III</fullName>
        <shortName evidence="10">Beta-ketoacyl-ACP synthase III</shortName>
        <shortName evidence="10">KAS III</shortName>
        <ecNumber evidence="10">2.3.1.180</ecNumber>
    </recommendedName>
    <alternativeName>
        <fullName evidence="10">3-oxoacyl-[acyl-carrier-protein] synthase 3</fullName>
    </alternativeName>
    <alternativeName>
        <fullName evidence="10">3-oxoacyl-[acyl-carrier-protein] synthase III</fullName>
    </alternativeName>
</protein>
<keyword evidence="5 10" id="KW-0276">Fatty acid metabolism</keyword>
<feature type="active site" evidence="10">
    <location>
        <position position="255"/>
    </location>
</feature>
<comment type="subcellular location">
    <subcellularLocation>
        <location evidence="10">Cytoplasm</location>
    </subcellularLocation>
</comment>
<dbReference type="InterPro" id="IPR016039">
    <property type="entry name" value="Thiolase-like"/>
</dbReference>
<dbReference type="InterPro" id="IPR013747">
    <property type="entry name" value="ACP_syn_III_C"/>
</dbReference>
<dbReference type="NCBIfam" id="NF006829">
    <property type="entry name" value="PRK09352.1"/>
    <property type="match status" value="1"/>
</dbReference>
<evidence type="ECO:0000256" key="5">
    <source>
        <dbReference type="ARBA" id="ARBA00022832"/>
    </source>
</evidence>
<dbReference type="PANTHER" id="PTHR34069">
    <property type="entry name" value="3-OXOACYL-[ACYL-CARRIER-PROTEIN] SYNTHASE 3"/>
    <property type="match status" value="1"/>
</dbReference>
<keyword evidence="4 10" id="KW-0808">Transferase</keyword>
<comment type="subunit">
    <text evidence="10">Homodimer.</text>
</comment>
<evidence type="ECO:0000256" key="2">
    <source>
        <dbReference type="ARBA" id="ARBA00022490"/>
    </source>
</evidence>
<dbReference type="AlphaFoldDB" id="A0A212LAX1"/>
<dbReference type="HAMAP" id="MF_01815">
    <property type="entry name" value="FabH"/>
    <property type="match status" value="1"/>
</dbReference>
<evidence type="ECO:0000256" key="7">
    <source>
        <dbReference type="ARBA" id="ARBA00023160"/>
    </source>
</evidence>
<comment type="similarity">
    <text evidence="1 10">Belongs to the thiolase-like superfamily. FabH family.</text>
</comment>
<keyword evidence="7 10" id="KW-0275">Fatty acid biosynthesis</keyword>
<evidence type="ECO:0000259" key="11">
    <source>
        <dbReference type="Pfam" id="PF08541"/>
    </source>
</evidence>
<dbReference type="RefSeq" id="WP_179981259.1">
    <property type="nucleotide sequence ID" value="NZ_LT608333.1"/>
</dbReference>